<feature type="transmembrane region" description="Helical" evidence="1">
    <location>
        <begin position="6"/>
        <end position="25"/>
    </location>
</feature>
<sequence>MDYSQIAALICIAGWMLFGSGDRTLIDRALRVSVAAFLISLACGPAPGLLNAICTTVSQAAGAVVLYAAFLKKEA</sequence>
<organism evidence="2 3">
    <name type="scientific">Methylobacterium radiotolerans</name>
    <dbReference type="NCBI Taxonomy" id="31998"/>
    <lineage>
        <taxon>Bacteria</taxon>
        <taxon>Pseudomonadati</taxon>
        <taxon>Pseudomonadota</taxon>
        <taxon>Alphaproteobacteria</taxon>
        <taxon>Hyphomicrobiales</taxon>
        <taxon>Methylobacteriaceae</taxon>
        <taxon>Methylobacterium</taxon>
    </lineage>
</organism>
<keyword evidence="1" id="KW-0812">Transmembrane</keyword>
<comment type="caution">
    <text evidence="2">The sequence shown here is derived from an EMBL/GenBank/DDBJ whole genome shotgun (WGS) entry which is preliminary data.</text>
</comment>
<protein>
    <submittedName>
        <fullName evidence="2">Uncharacterized protein</fullName>
    </submittedName>
</protein>
<dbReference type="Proteomes" id="UP001549119">
    <property type="component" value="Unassembled WGS sequence"/>
</dbReference>
<evidence type="ECO:0000256" key="1">
    <source>
        <dbReference type="SAM" id="Phobius"/>
    </source>
</evidence>
<keyword evidence="1" id="KW-1133">Transmembrane helix</keyword>
<reference evidence="2 3" key="1">
    <citation type="submission" date="2024-06" db="EMBL/GenBank/DDBJ databases">
        <title>Genomics of switchgrass bacterial isolates.</title>
        <authorList>
            <person name="Shade A."/>
        </authorList>
    </citation>
    <scope>NUCLEOTIDE SEQUENCE [LARGE SCALE GENOMIC DNA]</scope>
    <source>
        <strain evidence="2 3">PvP084</strain>
    </source>
</reference>
<keyword evidence="1" id="KW-0472">Membrane</keyword>
<evidence type="ECO:0000313" key="2">
    <source>
        <dbReference type="EMBL" id="MET3867256.1"/>
    </source>
</evidence>
<evidence type="ECO:0000313" key="3">
    <source>
        <dbReference type="Proteomes" id="UP001549119"/>
    </source>
</evidence>
<proteinExistence type="predicted"/>
<dbReference type="EMBL" id="JBEPNW010000002">
    <property type="protein sequence ID" value="MET3867256.1"/>
    <property type="molecule type" value="Genomic_DNA"/>
</dbReference>
<gene>
    <name evidence="2" type="ORF">ABIC20_004565</name>
</gene>
<accession>A0ABV2NLF3</accession>
<keyword evidence="3" id="KW-1185">Reference proteome</keyword>
<dbReference type="RefSeq" id="WP_063110572.1">
    <property type="nucleotide sequence ID" value="NZ_JBEPNV010000001.1"/>
</dbReference>
<name>A0ABV2NLF3_9HYPH</name>